<accession>A0A6A5QLV4</accession>
<protein>
    <submittedName>
        <fullName evidence="1">Uncharacterized protein</fullName>
    </submittedName>
</protein>
<organism evidence="1 2">
    <name type="scientific">Ampelomyces quisqualis</name>
    <name type="common">Powdery mildew agent</name>
    <dbReference type="NCBI Taxonomy" id="50730"/>
    <lineage>
        <taxon>Eukaryota</taxon>
        <taxon>Fungi</taxon>
        <taxon>Dikarya</taxon>
        <taxon>Ascomycota</taxon>
        <taxon>Pezizomycotina</taxon>
        <taxon>Dothideomycetes</taxon>
        <taxon>Pleosporomycetidae</taxon>
        <taxon>Pleosporales</taxon>
        <taxon>Pleosporineae</taxon>
        <taxon>Phaeosphaeriaceae</taxon>
        <taxon>Ampelomyces</taxon>
    </lineage>
</organism>
<dbReference type="OrthoDB" id="1470350at2759"/>
<reference evidence="1" key="1">
    <citation type="journal article" date="2020" name="Stud. Mycol.">
        <title>101 Dothideomycetes genomes: a test case for predicting lifestyles and emergence of pathogens.</title>
        <authorList>
            <person name="Haridas S."/>
            <person name="Albert R."/>
            <person name="Binder M."/>
            <person name="Bloem J."/>
            <person name="Labutti K."/>
            <person name="Salamov A."/>
            <person name="Andreopoulos B."/>
            <person name="Baker S."/>
            <person name="Barry K."/>
            <person name="Bills G."/>
            <person name="Bluhm B."/>
            <person name="Cannon C."/>
            <person name="Castanera R."/>
            <person name="Culley D."/>
            <person name="Daum C."/>
            <person name="Ezra D."/>
            <person name="Gonzalez J."/>
            <person name="Henrissat B."/>
            <person name="Kuo A."/>
            <person name="Liang C."/>
            <person name="Lipzen A."/>
            <person name="Lutzoni F."/>
            <person name="Magnuson J."/>
            <person name="Mondo S."/>
            <person name="Nolan M."/>
            <person name="Ohm R."/>
            <person name="Pangilinan J."/>
            <person name="Park H.-J."/>
            <person name="Ramirez L."/>
            <person name="Alfaro M."/>
            <person name="Sun H."/>
            <person name="Tritt A."/>
            <person name="Yoshinaga Y."/>
            <person name="Zwiers L.-H."/>
            <person name="Turgeon B."/>
            <person name="Goodwin S."/>
            <person name="Spatafora J."/>
            <person name="Crous P."/>
            <person name="Grigoriev I."/>
        </authorList>
    </citation>
    <scope>NUCLEOTIDE SEQUENCE</scope>
    <source>
        <strain evidence="1">HMLAC05119</strain>
    </source>
</reference>
<keyword evidence="2" id="KW-1185">Reference proteome</keyword>
<proteinExistence type="predicted"/>
<dbReference type="EMBL" id="ML979135">
    <property type="protein sequence ID" value="KAF1916585.1"/>
    <property type="molecule type" value="Genomic_DNA"/>
</dbReference>
<name>A0A6A5QLV4_AMPQU</name>
<evidence type="ECO:0000313" key="2">
    <source>
        <dbReference type="Proteomes" id="UP000800096"/>
    </source>
</evidence>
<gene>
    <name evidence="1" type="ORF">BDU57DRAFT_516793</name>
</gene>
<dbReference type="AlphaFoldDB" id="A0A6A5QLV4"/>
<evidence type="ECO:0000313" key="1">
    <source>
        <dbReference type="EMBL" id="KAF1916585.1"/>
    </source>
</evidence>
<sequence>MLLSLGMVEMALVPAIYRKYSTTTRPDYEGVAPGITSRFDLFTGETFSKMKGRTRWI</sequence>
<dbReference type="Proteomes" id="UP000800096">
    <property type="component" value="Unassembled WGS sequence"/>
</dbReference>